<dbReference type="PANTHER" id="PTHR43201">
    <property type="entry name" value="ACYL-COA SYNTHETASE"/>
    <property type="match status" value="1"/>
</dbReference>
<protein>
    <submittedName>
        <fullName evidence="5">Acyl--CoA ligase</fullName>
    </submittedName>
</protein>
<dbReference type="PANTHER" id="PTHR43201:SF5">
    <property type="entry name" value="MEDIUM-CHAIN ACYL-COA LIGASE ACSF2, MITOCHONDRIAL"/>
    <property type="match status" value="1"/>
</dbReference>
<dbReference type="InterPro" id="IPR020845">
    <property type="entry name" value="AMP-binding_CS"/>
</dbReference>
<reference evidence="5" key="1">
    <citation type="submission" date="2020-11" db="EMBL/GenBank/DDBJ databases">
        <title>Nocardia NEAU-351.nov., a novel actinomycete isolated from the cow dung.</title>
        <authorList>
            <person name="Zhang X."/>
        </authorList>
    </citation>
    <scope>NUCLEOTIDE SEQUENCE</scope>
    <source>
        <strain evidence="5">NEAU-351</strain>
    </source>
</reference>
<dbReference type="Gene3D" id="3.40.50.12780">
    <property type="entry name" value="N-terminal domain of ligase-like"/>
    <property type="match status" value="1"/>
</dbReference>
<evidence type="ECO:0000259" key="3">
    <source>
        <dbReference type="Pfam" id="PF00501"/>
    </source>
</evidence>
<name>A0A931N7H5_9NOCA</name>
<dbReference type="PROSITE" id="PS00455">
    <property type="entry name" value="AMP_BINDING"/>
    <property type="match status" value="1"/>
</dbReference>
<keyword evidence="6" id="KW-1185">Reference proteome</keyword>
<dbReference type="InterPro" id="IPR000873">
    <property type="entry name" value="AMP-dep_synth/lig_dom"/>
</dbReference>
<evidence type="ECO:0000259" key="4">
    <source>
        <dbReference type="Pfam" id="PF13193"/>
    </source>
</evidence>
<sequence length="562" mass="59584">MTVQADAAIVSGPPLDEEPGLGPLTLPGFLRAVTQRFADREALVFHDHAGATRWSYADLWERSVEVARALRACGVGKDSRVGVMMTNRPEWLAGVFGTALAGGVAVALSTFSTAEELDHLLGLSAVSVLLFERTVANKDFAATLTGLAPAIGSAAPGAVDAPAYPFLRHLAVVGEAAPGGAIDTWDTFLARGEAESTELIEATAATVRPSDTAVLFFSSGTTSKPKGIRSAHRGVTIQMWRFQRMFGFGPDDEVRCWTANGFFWSGNFGQALGSTLAAGGSLVLQSTFDADQALALIAAEKVTFPVAWPHQWAQLEGASTWAGTDLSSLRFVDVETPAARHSTVSTTWTQPGHAYGNTETFTISTCYPANTPADEIAGSSGIPLPGNTVKVVDPLTDEVVARGVSGEICVKGPTLMLGYLGIPLDETLDADGYFRTGDGGYLDDTGRLYWEGRLTDIIKTGGANVSPLEVDEALARYPGVKVARTVGVPHETLGETVVACVVAHTGATVEETPVREFLRERLASYKVPRHVLLFDEAEFALTGSAKIKTSDLRELAAKRLAD</sequence>
<dbReference type="GO" id="GO:0006631">
    <property type="term" value="P:fatty acid metabolic process"/>
    <property type="evidence" value="ECO:0007669"/>
    <property type="project" value="TreeGrafter"/>
</dbReference>
<keyword evidence="2 5" id="KW-0436">Ligase</keyword>
<dbReference type="Pfam" id="PF00501">
    <property type="entry name" value="AMP-binding"/>
    <property type="match status" value="1"/>
</dbReference>
<evidence type="ECO:0000313" key="6">
    <source>
        <dbReference type="Proteomes" id="UP000655751"/>
    </source>
</evidence>
<proteinExistence type="inferred from homology"/>
<dbReference type="GO" id="GO:0031956">
    <property type="term" value="F:medium-chain fatty acid-CoA ligase activity"/>
    <property type="evidence" value="ECO:0007669"/>
    <property type="project" value="TreeGrafter"/>
</dbReference>
<dbReference type="Gene3D" id="3.30.300.30">
    <property type="match status" value="1"/>
</dbReference>
<organism evidence="5 6">
    <name type="scientific">Nocardia bovistercoris</name>
    <dbReference type="NCBI Taxonomy" id="2785916"/>
    <lineage>
        <taxon>Bacteria</taxon>
        <taxon>Bacillati</taxon>
        <taxon>Actinomycetota</taxon>
        <taxon>Actinomycetes</taxon>
        <taxon>Mycobacteriales</taxon>
        <taxon>Nocardiaceae</taxon>
        <taxon>Nocardia</taxon>
    </lineage>
</organism>
<comment type="caution">
    <text evidence="5">The sequence shown here is derived from an EMBL/GenBank/DDBJ whole genome shotgun (WGS) entry which is preliminary data.</text>
</comment>
<feature type="domain" description="AMP-binding enzyme C-terminal" evidence="4">
    <location>
        <begin position="469"/>
        <end position="546"/>
    </location>
</feature>
<dbReference type="RefSeq" id="WP_196153057.1">
    <property type="nucleotide sequence ID" value="NZ_JADMLG010000017.1"/>
</dbReference>
<evidence type="ECO:0000313" key="5">
    <source>
        <dbReference type="EMBL" id="MBH0780758.1"/>
    </source>
</evidence>
<dbReference type="AlphaFoldDB" id="A0A931N7H5"/>
<accession>A0A931N7H5</accession>
<dbReference type="SUPFAM" id="SSF56801">
    <property type="entry name" value="Acetyl-CoA synthetase-like"/>
    <property type="match status" value="1"/>
</dbReference>
<gene>
    <name evidence="5" type="ORF">IT779_31260</name>
</gene>
<dbReference type="InterPro" id="IPR045851">
    <property type="entry name" value="AMP-bd_C_sf"/>
</dbReference>
<comment type="similarity">
    <text evidence="1">Belongs to the ATP-dependent AMP-binding enzyme family.</text>
</comment>
<dbReference type="Pfam" id="PF13193">
    <property type="entry name" value="AMP-binding_C"/>
    <property type="match status" value="1"/>
</dbReference>
<evidence type="ECO:0000256" key="2">
    <source>
        <dbReference type="ARBA" id="ARBA00022598"/>
    </source>
</evidence>
<dbReference type="Proteomes" id="UP000655751">
    <property type="component" value="Unassembled WGS sequence"/>
</dbReference>
<feature type="domain" description="AMP-dependent synthetase/ligase" evidence="3">
    <location>
        <begin position="33"/>
        <end position="420"/>
    </location>
</feature>
<dbReference type="InterPro" id="IPR042099">
    <property type="entry name" value="ANL_N_sf"/>
</dbReference>
<evidence type="ECO:0000256" key="1">
    <source>
        <dbReference type="ARBA" id="ARBA00006432"/>
    </source>
</evidence>
<dbReference type="InterPro" id="IPR025110">
    <property type="entry name" value="AMP-bd_C"/>
</dbReference>
<dbReference type="EMBL" id="JADMLG010000017">
    <property type="protein sequence ID" value="MBH0780758.1"/>
    <property type="molecule type" value="Genomic_DNA"/>
</dbReference>